<reference evidence="2 3" key="1">
    <citation type="submission" date="2015-11" db="EMBL/GenBank/DDBJ databases">
        <title>Description and complete genome sequence of a novel strain predominating in hypersaline microbial mats and representing a new family of the Bacteriodetes phylum.</title>
        <authorList>
            <person name="Spring S."/>
            <person name="Bunk B."/>
            <person name="Sproer C."/>
            <person name="Klenk H.-P."/>
        </authorList>
    </citation>
    <scope>NUCLEOTIDE SEQUENCE [LARGE SCALE GENOMIC DNA]</scope>
    <source>
        <strain evidence="2 3">L21-Spi-D4</strain>
    </source>
</reference>
<evidence type="ECO:0000259" key="1">
    <source>
        <dbReference type="SMART" id="SM01321"/>
    </source>
</evidence>
<dbReference type="InterPro" id="IPR002686">
    <property type="entry name" value="Transposase_17"/>
</dbReference>
<dbReference type="SUPFAM" id="SSF143422">
    <property type="entry name" value="Transposase IS200-like"/>
    <property type="match status" value="1"/>
</dbReference>
<gene>
    <name evidence="2" type="ORF">L21SP5_00996</name>
</gene>
<dbReference type="GO" id="GO:0004803">
    <property type="term" value="F:transposase activity"/>
    <property type="evidence" value="ECO:0007669"/>
    <property type="project" value="InterPro"/>
</dbReference>
<dbReference type="AlphaFoldDB" id="A0A0S2HXA1"/>
<dbReference type="STRING" id="1307839.L21SP5_00996"/>
<sequence>MVIEQGYIYHIYNQGNNRRKVFFERENYFFFLKKLWTHVVLYGDILAYCLMPNHFHLMVLVNEVKLLVKEENRRRTEGFAPSETLGSRHETIGSGTSRTINHSIGIMLRSYTNAINKQEMRSGSLFRKTTKAECINCPNGITPTFYATEFGTQIHVSNPEKEYPQACFNYIHQNPVKAGLVAKPEEWEFSSAKDYAGLRNGRLVNQKVAEKYIEL</sequence>
<dbReference type="Proteomes" id="UP000064893">
    <property type="component" value="Chromosome"/>
</dbReference>
<protein>
    <submittedName>
        <fullName evidence="2">Transposase</fullName>
    </submittedName>
</protein>
<dbReference type="Gene3D" id="3.30.70.1290">
    <property type="entry name" value="Transposase IS200-like"/>
    <property type="match status" value="1"/>
</dbReference>
<organism evidence="2 3">
    <name type="scientific">Salinivirga cyanobacteriivorans</name>
    <dbReference type="NCBI Taxonomy" id="1307839"/>
    <lineage>
        <taxon>Bacteria</taxon>
        <taxon>Pseudomonadati</taxon>
        <taxon>Bacteroidota</taxon>
        <taxon>Bacteroidia</taxon>
        <taxon>Bacteroidales</taxon>
        <taxon>Salinivirgaceae</taxon>
        <taxon>Salinivirga</taxon>
    </lineage>
</organism>
<evidence type="ECO:0000313" key="3">
    <source>
        <dbReference type="Proteomes" id="UP000064893"/>
    </source>
</evidence>
<dbReference type="InterPro" id="IPR036515">
    <property type="entry name" value="Transposase_17_sf"/>
</dbReference>
<dbReference type="GO" id="GO:0006313">
    <property type="term" value="P:DNA transposition"/>
    <property type="evidence" value="ECO:0007669"/>
    <property type="project" value="InterPro"/>
</dbReference>
<name>A0A0S2HXA1_9BACT</name>
<dbReference type="RefSeq" id="WP_057952187.1">
    <property type="nucleotide sequence ID" value="NZ_CP013118.1"/>
</dbReference>
<dbReference type="SMART" id="SM01321">
    <property type="entry name" value="Y1_Tnp"/>
    <property type="match status" value="1"/>
</dbReference>
<dbReference type="PANTHER" id="PTHR34322">
    <property type="entry name" value="TRANSPOSASE, Y1_TNP DOMAIN-CONTAINING"/>
    <property type="match status" value="1"/>
</dbReference>
<accession>A0A0S2HXA1</accession>
<proteinExistence type="predicted"/>
<dbReference type="EMBL" id="CP013118">
    <property type="protein sequence ID" value="ALO14663.1"/>
    <property type="molecule type" value="Genomic_DNA"/>
</dbReference>
<evidence type="ECO:0000313" key="2">
    <source>
        <dbReference type="EMBL" id="ALO14663.1"/>
    </source>
</evidence>
<dbReference type="KEGG" id="blq:L21SP5_00996"/>
<dbReference type="OrthoDB" id="9788881at2"/>
<feature type="domain" description="Transposase IS200-like" evidence="1">
    <location>
        <begin position="4"/>
        <end position="174"/>
    </location>
</feature>
<dbReference type="PANTHER" id="PTHR34322:SF2">
    <property type="entry name" value="TRANSPOSASE IS200-LIKE DOMAIN-CONTAINING PROTEIN"/>
    <property type="match status" value="1"/>
</dbReference>
<keyword evidence="3" id="KW-1185">Reference proteome</keyword>
<dbReference type="GO" id="GO:0003677">
    <property type="term" value="F:DNA binding"/>
    <property type="evidence" value="ECO:0007669"/>
    <property type="project" value="InterPro"/>
</dbReference>